<dbReference type="Proteomes" id="UP000292262">
    <property type="component" value="Unassembled WGS sequence"/>
</dbReference>
<proteinExistence type="predicted"/>
<dbReference type="AlphaFoldDB" id="A0A4V2F7I2"/>
<reference evidence="1 2" key="1">
    <citation type="submission" date="2019-02" db="EMBL/GenBank/DDBJ databases">
        <title>Genomic Encyclopedia of Type Strains, Phase IV (KMG-IV): sequencing the most valuable type-strain genomes for metagenomic binning, comparative biology and taxonomic classification.</title>
        <authorList>
            <person name="Goeker M."/>
        </authorList>
    </citation>
    <scope>NUCLEOTIDE SEQUENCE [LARGE SCALE GENOMIC DNA]</scope>
    <source>
        <strain evidence="1 2">DSM 17196</strain>
    </source>
</reference>
<dbReference type="RefSeq" id="WP_130285722.1">
    <property type="nucleotide sequence ID" value="NZ_SGXE01000001.1"/>
</dbReference>
<dbReference type="SUPFAM" id="SSF46458">
    <property type="entry name" value="Globin-like"/>
    <property type="match status" value="1"/>
</dbReference>
<dbReference type="CDD" id="cd08916">
    <property type="entry name" value="TrHb3_P"/>
    <property type="match status" value="1"/>
</dbReference>
<sequence length="124" mass="14387">MKRDITSRMDLALLMEKFYAKLLQDKKIGIFFTEVVPLDLSTHLPILVDFWEQQLFHTGNYKTNVLQVHQQLNALKNITLTDFDHWLMIFNNTVDENFQGTQAAMIKTRALSIATVMKIKLSVS</sequence>
<protein>
    <submittedName>
        <fullName evidence="1">Hemoglobin</fullName>
    </submittedName>
</protein>
<keyword evidence="2" id="KW-1185">Reference proteome</keyword>
<dbReference type="Gene3D" id="1.10.490.10">
    <property type="entry name" value="Globins"/>
    <property type="match status" value="1"/>
</dbReference>
<dbReference type="OrthoDB" id="25954at2"/>
<evidence type="ECO:0000313" key="2">
    <source>
        <dbReference type="Proteomes" id="UP000292262"/>
    </source>
</evidence>
<dbReference type="InterPro" id="IPR009050">
    <property type="entry name" value="Globin-like_sf"/>
</dbReference>
<dbReference type="InterPro" id="IPR012292">
    <property type="entry name" value="Globin/Proto"/>
</dbReference>
<evidence type="ECO:0000313" key="1">
    <source>
        <dbReference type="EMBL" id="RZS99909.1"/>
    </source>
</evidence>
<gene>
    <name evidence="1" type="ORF">EV197_1140</name>
</gene>
<dbReference type="GO" id="GO:0019825">
    <property type="term" value="F:oxygen binding"/>
    <property type="evidence" value="ECO:0007669"/>
    <property type="project" value="InterPro"/>
</dbReference>
<dbReference type="GO" id="GO:0020037">
    <property type="term" value="F:heme binding"/>
    <property type="evidence" value="ECO:0007669"/>
    <property type="project" value="InterPro"/>
</dbReference>
<organism evidence="1 2">
    <name type="scientific">Aquimarina brevivitae</name>
    <dbReference type="NCBI Taxonomy" id="323412"/>
    <lineage>
        <taxon>Bacteria</taxon>
        <taxon>Pseudomonadati</taxon>
        <taxon>Bacteroidota</taxon>
        <taxon>Flavobacteriia</taxon>
        <taxon>Flavobacteriales</taxon>
        <taxon>Flavobacteriaceae</taxon>
        <taxon>Aquimarina</taxon>
    </lineage>
</organism>
<name>A0A4V2F7I2_9FLAO</name>
<accession>A0A4V2F7I2</accession>
<comment type="caution">
    <text evidence="1">The sequence shown here is derived from an EMBL/GenBank/DDBJ whole genome shotgun (WGS) entry which is preliminary data.</text>
</comment>
<dbReference type="EMBL" id="SGXE01000001">
    <property type="protein sequence ID" value="RZS99909.1"/>
    <property type="molecule type" value="Genomic_DNA"/>
</dbReference>